<evidence type="ECO:0000256" key="1">
    <source>
        <dbReference type="SAM" id="Phobius"/>
    </source>
</evidence>
<feature type="transmembrane region" description="Helical" evidence="1">
    <location>
        <begin position="412"/>
        <end position="433"/>
    </location>
</feature>
<feature type="transmembrane region" description="Helical" evidence="1">
    <location>
        <begin position="121"/>
        <end position="141"/>
    </location>
</feature>
<reference evidence="3" key="1">
    <citation type="submission" date="2016-10" db="EMBL/GenBank/DDBJ databases">
        <authorList>
            <person name="Varghese N."/>
            <person name="Submissions S."/>
        </authorList>
    </citation>
    <scope>NUCLEOTIDE SEQUENCE [LARGE SCALE GENOMIC DNA]</scope>
    <source>
        <strain evidence="3">DSM 17453</strain>
    </source>
</reference>
<dbReference type="EMBL" id="FOBV01000001">
    <property type="protein sequence ID" value="SEM09123.1"/>
    <property type="molecule type" value="Genomic_DNA"/>
</dbReference>
<feature type="transmembrane region" description="Helical" evidence="1">
    <location>
        <begin position="98"/>
        <end position="116"/>
    </location>
</feature>
<sequence>MAKNKNLIYIAISLVVFIVLAFLYSTPVFTGKQLFQHDIVQYRGGAKELLDYRADTGKETYWSDSMFGGMPTYQMGSQFKGDIIKQIDSKLNFLPRPVNYIFLLFAGFFLLGMVAVRNWKYALLGATFFGLSTYFYIAIAAGHNGKINTIEYFAPLLAGILLVYIRKNYIWGFIVTTLFMGLQIAANHPQMTYYLFLALGFLFLSELIRAIQKKTPMKHFLISSGIIAASCLIGVGMNSQRILANSEYIKETVRGKQILTNESHTGGASGMDKESMLLWSYGKLETLNLFIPRLMGGGSQEPEGKEMMNKVQKLVQENVGSQAEMDRISKGFGSLTYWGDQPGTSGPAYQGAIVCFLALLGFFFAWKKYRYWILGATILTIFLAWGSNFMALSDFFIDFIPFYNKFRAPSSILVVVELLFPLIAIIGLYRFFTDKELTTEYKQKILLYVGGGTLGFVLILLLFGKSLLGFHTDNEKTYLPPFLLDYLVEERFKLFRIDAIKAFIYVAIAVATLFMVLKQKLNQNIALVILGVVSLFDLWSVNKRYLNDDNYVDKIFAENPFQTESSNLMVEKVQGNPNLEPILANINVNKTLETIAEKDKTHYRIFNNILGTFSETNTSYFKSSIGGYHAVKLRRYDDVINEYFQIMDSVRVPNILNLLNAKYLVVGSPDQPQAIPNPRANGNAWFVSDLKFVESPNQEIKSIGVIDSKKTAVIAVSDKKYFDGKTVQADSTAFINLTNYQPNELEFKSQSKTPQLAVFSEIYYPHGWKFFIDEKEVPYIKADYLLRAVHVPAGSHNIKMIFEPEVIEKGKWISLLCFAVFILLGGFGIYFIYRKRGKGQILATKE</sequence>
<organism evidence="2 3">
    <name type="scientific">Chryseobacterium taichungense</name>
    <dbReference type="NCBI Taxonomy" id="295069"/>
    <lineage>
        <taxon>Bacteria</taxon>
        <taxon>Pseudomonadati</taxon>
        <taxon>Bacteroidota</taxon>
        <taxon>Flavobacteriia</taxon>
        <taxon>Flavobacteriales</taxon>
        <taxon>Weeksellaceae</taxon>
        <taxon>Chryseobacterium group</taxon>
        <taxon>Chryseobacterium</taxon>
    </lineage>
</organism>
<feature type="transmembrane region" description="Helical" evidence="1">
    <location>
        <begin position="147"/>
        <end position="164"/>
    </location>
</feature>
<keyword evidence="1" id="KW-0812">Transmembrane</keyword>
<feature type="transmembrane region" description="Helical" evidence="1">
    <location>
        <begin position="220"/>
        <end position="237"/>
    </location>
</feature>
<evidence type="ECO:0000313" key="3">
    <source>
        <dbReference type="Proteomes" id="UP000199450"/>
    </source>
</evidence>
<protein>
    <recommendedName>
        <fullName evidence="4">Membrane protein YfhO</fullName>
    </recommendedName>
</protein>
<feature type="transmembrane region" description="Helical" evidence="1">
    <location>
        <begin position="7"/>
        <end position="25"/>
    </location>
</feature>
<feature type="transmembrane region" description="Helical" evidence="1">
    <location>
        <begin position="499"/>
        <end position="517"/>
    </location>
</feature>
<feature type="transmembrane region" description="Helical" evidence="1">
    <location>
        <begin position="445"/>
        <end position="464"/>
    </location>
</feature>
<dbReference type="PANTHER" id="PTHR38454:SF1">
    <property type="entry name" value="INTEGRAL MEMBRANE PROTEIN"/>
    <property type="match status" value="1"/>
</dbReference>
<dbReference type="RefSeq" id="WP_177175202.1">
    <property type="nucleotide sequence ID" value="NZ_FOBV01000001.1"/>
</dbReference>
<feature type="transmembrane region" description="Helical" evidence="1">
    <location>
        <begin position="192"/>
        <end position="208"/>
    </location>
</feature>
<gene>
    <name evidence="2" type="ORF">SAMN05421856_10145</name>
</gene>
<dbReference type="PANTHER" id="PTHR38454">
    <property type="entry name" value="INTEGRAL MEMBRANE PROTEIN-RELATED"/>
    <property type="match status" value="1"/>
</dbReference>
<feature type="transmembrane region" description="Helical" evidence="1">
    <location>
        <begin position="371"/>
        <end position="392"/>
    </location>
</feature>
<dbReference type="STRING" id="295069.SAMN05421856_10145"/>
<name>A0A1H7VIT2_9FLAO</name>
<feature type="transmembrane region" description="Helical" evidence="1">
    <location>
        <begin position="348"/>
        <end position="366"/>
    </location>
</feature>
<evidence type="ECO:0000313" key="2">
    <source>
        <dbReference type="EMBL" id="SEM09123.1"/>
    </source>
</evidence>
<keyword evidence="3" id="KW-1185">Reference proteome</keyword>
<keyword evidence="1" id="KW-1133">Transmembrane helix</keyword>
<proteinExistence type="predicted"/>
<feature type="transmembrane region" description="Helical" evidence="1">
    <location>
        <begin position="812"/>
        <end position="833"/>
    </location>
</feature>
<feature type="transmembrane region" description="Helical" evidence="1">
    <location>
        <begin position="169"/>
        <end position="186"/>
    </location>
</feature>
<accession>A0A1H7VIT2</accession>
<dbReference type="Proteomes" id="UP000199450">
    <property type="component" value="Unassembled WGS sequence"/>
</dbReference>
<dbReference type="InterPro" id="IPR018580">
    <property type="entry name" value="Uncharacterised_YfhO"/>
</dbReference>
<evidence type="ECO:0008006" key="4">
    <source>
        <dbReference type="Google" id="ProtNLM"/>
    </source>
</evidence>
<dbReference type="AlphaFoldDB" id="A0A1H7VIT2"/>
<keyword evidence="1" id="KW-0472">Membrane</keyword>
<feature type="transmembrane region" description="Helical" evidence="1">
    <location>
        <begin position="524"/>
        <end position="541"/>
    </location>
</feature>